<name>A0AAV2YKT0_9STRA</name>
<keyword evidence="2" id="KW-1185">Reference proteome</keyword>
<gene>
    <name evidence="1" type="ORF">N0F65_002568</name>
</gene>
<evidence type="ECO:0000313" key="2">
    <source>
        <dbReference type="Proteomes" id="UP001146120"/>
    </source>
</evidence>
<dbReference type="Proteomes" id="UP001146120">
    <property type="component" value="Unassembled WGS sequence"/>
</dbReference>
<feature type="non-terminal residue" evidence="1">
    <location>
        <position position="238"/>
    </location>
</feature>
<protein>
    <submittedName>
        <fullName evidence="1">Uncharacterized protein</fullName>
    </submittedName>
</protein>
<evidence type="ECO:0000313" key="1">
    <source>
        <dbReference type="EMBL" id="DAZ94428.1"/>
    </source>
</evidence>
<organism evidence="1 2">
    <name type="scientific">Lagenidium giganteum</name>
    <dbReference type="NCBI Taxonomy" id="4803"/>
    <lineage>
        <taxon>Eukaryota</taxon>
        <taxon>Sar</taxon>
        <taxon>Stramenopiles</taxon>
        <taxon>Oomycota</taxon>
        <taxon>Peronosporomycetes</taxon>
        <taxon>Pythiales</taxon>
        <taxon>Pythiaceae</taxon>
    </lineage>
</organism>
<reference evidence="1" key="2">
    <citation type="journal article" date="2023" name="Microbiol Resour">
        <title>Decontamination and Annotation of the Draft Genome Sequence of the Oomycete Lagenidium giganteum ARSEF 373.</title>
        <authorList>
            <person name="Morgan W.R."/>
            <person name="Tartar A."/>
        </authorList>
    </citation>
    <scope>NUCLEOTIDE SEQUENCE</scope>
    <source>
        <strain evidence="1">ARSEF 373</strain>
    </source>
</reference>
<accession>A0AAV2YKT0</accession>
<sequence length="238" mass="25601">MGQPIPSVGDHKCQPSGTINRFCWAVALDVVVDLVAELGLGLVAEQDQDLDLALDLGLVEELDLGLDLGLDVELVVACHRTGSTSCRAVGTKVAHILQHRVLLWDALEVPADELITVAINRVAALHTGTHDNDIVWTPVGVGITTTAGSPACRVVDLFLGRQAVVTDLAVVEDDLKQIDHGVVRPEHWLGWRRERIHGTGEVGVDVVVHAVLDRRRDLGDTVAGKHLVSHRSQVGRLG</sequence>
<reference evidence="1" key="1">
    <citation type="submission" date="2022-11" db="EMBL/GenBank/DDBJ databases">
        <authorList>
            <person name="Morgan W.R."/>
            <person name="Tartar A."/>
        </authorList>
    </citation>
    <scope>NUCLEOTIDE SEQUENCE</scope>
    <source>
        <strain evidence="1">ARSEF 373</strain>
    </source>
</reference>
<comment type="caution">
    <text evidence="1">The sequence shown here is derived from an EMBL/GenBank/DDBJ whole genome shotgun (WGS) entry which is preliminary data.</text>
</comment>
<proteinExistence type="predicted"/>
<dbReference type="EMBL" id="DAKRPA010000251">
    <property type="protein sequence ID" value="DAZ94428.1"/>
    <property type="molecule type" value="Genomic_DNA"/>
</dbReference>
<dbReference type="AlphaFoldDB" id="A0AAV2YKT0"/>